<proteinExistence type="predicted"/>
<accession>A0ABT3RIF7</accession>
<dbReference type="EMBL" id="JAPFQO010000011">
    <property type="protein sequence ID" value="MCX2741611.1"/>
    <property type="molecule type" value="Genomic_DNA"/>
</dbReference>
<evidence type="ECO:0008006" key="3">
    <source>
        <dbReference type="Google" id="ProtNLM"/>
    </source>
</evidence>
<dbReference type="SUPFAM" id="SSF54593">
    <property type="entry name" value="Glyoxalase/Bleomycin resistance protein/Dihydroxybiphenyl dioxygenase"/>
    <property type="match status" value="1"/>
</dbReference>
<organism evidence="1 2">
    <name type="scientific">Pontibacter anaerobius</name>
    <dbReference type="NCBI Taxonomy" id="2993940"/>
    <lineage>
        <taxon>Bacteria</taxon>
        <taxon>Pseudomonadati</taxon>
        <taxon>Bacteroidota</taxon>
        <taxon>Cytophagia</taxon>
        <taxon>Cytophagales</taxon>
        <taxon>Hymenobacteraceae</taxon>
        <taxon>Pontibacter</taxon>
    </lineage>
</organism>
<dbReference type="Gene3D" id="3.10.180.10">
    <property type="entry name" value="2,3-Dihydroxybiphenyl 1,2-Dioxygenase, domain 1"/>
    <property type="match status" value="1"/>
</dbReference>
<reference evidence="1 2" key="1">
    <citation type="submission" date="2022-11" db="EMBL/GenBank/DDBJ databases">
        <title>The characterization of three novel Bacteroidetes species and genomic analysis of their roles in tidal elemental geochemical cycles.</title>
        <authorList>
            <person name="Ma K.-J."/>
        </authorList>
    </citation>
    <scope>NUCLEOTIDE SEQUENCE [LARGE SCALE GENOMIC DNA]</scope>
    <source>
        <strain evidence="1 2">M82</strain>
    </source>
</reference>
<evidence type="ECO:0000313" key="2">
    <source>
        <dbReference type="Proteomes" id="UP001207228"/>
    </source>
</evidence>
<dbReference type="InterPro" id="IPR029068">
    <property type="entry name" value="Glyas_Bleomycin-R_OHBP_Dase"/>
</dbReference>
<name>A0ABT3RIF7_9BACT</name>
<sequence length="108" mass="12401">MSKFVVLDTSWPTSLRLWQTEAAIKPVKEAASYPIFRTPDAVALRQELELKGTVAEEMIKDDYVSFFFFYDPDGNVLETCLVHEERPGSSSVQHKYFLPVKNMKLILT</sequence>
<keyword evidence="2" id="KW-1185">Reference proteome</keyword>
<comment type="caution">
    <text evidence="1">The sequence shown here is derived from an EMBL/GenBank/DDBJ whole genome shotgun (WGS) entry which is preliminary data.</text>
</comment>
<dbReference type="Proteomes" id="UP001207228">
    <property type="component" value="Unassembled WGS sequence"/>
</dbReference>
<protein>
    <recommendedName>
        <fullName evidence="3">VOC domain-containing protein</fullName>
    </recommendedName>
</protein>
<gene>
    <name evidence="1" type="ORF">OO017_16750</name>
</gene>
<evidence type="ECO:0000313" key="1">
    <source>
        <dbReference type="EMBL" id="MCX2741611.1"/>
    </source>
</evidence>